<dbReference type="PANTHER" id="PTHR10695:SF46">
    <property type="entry name" value="BIFUNCTIONAL COENZYME A SYNTHASE-RELATED"/>
    <property type="match status" value="1"/>
</dbReference>
<evidence type="ECO:0000256" key="8">
    <source>
        <dbReference type="HAMAP-Rule" id="MF_00376"/>
    </source>
</evidence>
<reference evidence="10 11" key="1">
    <citation type="journal article" date="2012" name="Extremophiles">
        <title>Thermotomaculum hydrothermale gen. nov., sp. nov., a novel heterotrophic thermophile within the phylum Acidobacteria from a deep-sea hydrothermal vent chimney in the Southern Okinawa Trough.</title>
        <authorList>
            <person name="Izumi H."/>
            <person name="Nunoura T."/>
            <person name="Miyazaki M."/>
            <person name="Mino S."/>
            <person name="Toki T."/>
            <person name="Takai K."/>
            <person name="Sako Y."/>
            <person name="Sawabe T."/>
            <person name="Nakagawa S."/>
        </authorList>
    </citation>
    <scope>NUCLEOTIDE SEQUENCE [LARGE SCALE GENOMIC DNA]</scope>
    <source>
        <strain evidence="10 11">AC55</strain>
    </source>
</reference>
<dbReference type="NCBIfam" id="TIGR00152">
    <property type="entry name" value="dephospho-CoA kinase"/>
    <property type="match status" value="1"/>
</dbReference>
<evidence type="ECO:0000256" key="4">
    <source>
        <dbReference type="ARBA" id="ARBA00022741"/>
    </source>
</evidence>
<dbReference type="Pfam" id="PF01121">
    <property type="entry name" value="CoaE"/>
    <property type="match status" value="1"/>
</dbReference>
<dbReference type="GO" id="GO:0015937">
    <property type="term" value="P:coenzyme A biosynthetic process"/>
    <property type="evidence" value="ECO:0007669"/>
    <property type="project" value="UniProtKB-UniRule"/>
</dbReference>
<dbReference type="GO" id="GO:0004140">
    <property type="term" value="F:dephospho-CoA kinase activity"/>
    <property type="evidence" value="ECO:0007669"/>
    <property type="project" value="UniProtKB-UniRule"/>
</dbReference>
<dbReference type="KEGG" id="thyd:TTHT_1585"/>
<feature type="binding site" evidence="8">
    <location>
        <begin position="8"/>
        <end position="13"/>
    </location>
    <ligand>
        <name>ATP</name>
        <dbReference type="ChEBI" id="CHEBI:30616"/>
    </ligand>
</feature>
<comment type="subcellular location">
    <subcellularLocation>
        <location evidence="8">Cytoplasm</location>
    </subcellularLocation>
</comment>
<dbReference type="CDD" id="cd02022">
    <property type="entry name" value="DPCK"/>
    <property type="match status" value="1"/>
</dbReference>
<keyword evidence="7 8" id="KW-0173">Coenzyme A biosynthesis</keyword>
<dbReference type="GO" id="GO:0005737">
    <property type="term" value="C:cytoplasm"/>
    <property type="evidence" value="ECO:0007669"/>
    <property type="project" value="UniProtKB-SubCell"/>
</dbReference>
<protein>
    <recommendedName>
        <fullName evidence="8 9">Dephospho-CoA kinase</fullName>
        <ecNumber evidence="8 9">2.7.1.24</ecNumber>
    </recommendedName>
    <alternativeName>
        <fullName evidence="8">Dephosphocoenzyme A kinase</fullName>
    </alternativeName>
</protein>
<comment type="function">
    <text evidence="8">Catalyzes the phosphorylation of the 3'-hydroxyl group of dephosphocoenzyme A to form coenzyme A.</text>
</comment>
<keyword evidence="11" id="KW-1185">Reference proteome</keyword>
<sequence>MGLTGGIATGKSLVSSMFEQLGAFVIDADRVAREVVSKGSPVLKEIEKYFGKDVILPDGNLNRKKLREIIISDKEKRELLNSITHPAIIERENELVNQADSNLIIVDAALLIESGSHKRFKEIIVVYAPFEVQLKRLMERDKMSREDAERFIKTQMDIEEKKKYATYIIDNSDGIEYTRKQVKELYETFQT</sequence>
<evidence type="ECO:0000256" key="7">
    <source>
        <dbReference type="ARBA" id="ARBA00022993"/>
    </source>
</evidence>
<evidence type="ECO:0000313" key="11">
    <source>
        <dbReference type="Proteomes" id="UP000595564"/>
    </source>
</evidence>
<keyword evidence="6 8" id="KW-0067">ATP-binding</keyword>
<keyword evidence="2 8" id="KW-0963">Cytoplasm</keyword>
<dbReference type="InterPro" id="IPR001977">
    <property type="entry name" value="Depp_CoAkinase"/>
</dbReference>
<dbReference type="Proteomes" id="UP000595564">
    <property type="component" value="Chromosome"/>
</dbReference>
<dbReference type="AlphaFoldDB" id="A0A7R6SZR5"/>
<evidence type="ECO:0000256" key="1">
    <source>
        <dbReference type="ARBA" id="ARBA00009018"/>
    </source>
</evidence>
<dbReference type="PANTHER" id="PTHR10695">
    <property type="entry name" value="DEPHOSPHO-COA KINASE-RELATED"/>
    <property type="match status" value="1"/>
</dbReference>
<comment type="similarity">
    <text evidence="1 8">Belongs to the CoaE family.</text>
</comment>
<proteinExistence type="inferred from homology"/>
<evidence type="ECO:0000256" key="2">
    <source>
        <dbReference type="ARBA" id="ARBA00022490"/>
    </source>
</evidence>
<evidence type="ECO:0000256" key="9">
    <source>
        <dbReference type="NCBIfam" id="TIGR00152"/>
    </source>
</evidence>
<dbReference type="InterPro" id="IPR027417">
    <property type="entry name" value="P-loop_NTPase"/>
</dbReference>
<dbReference type="EMBL" id="AP017470">
    <property type="protein sequence ID" value="BBB33075.1"/>
    <property type="molecule type" value="Genomic_DNA"/>
</dbReference>
<dbReference type="SUPFAM" id="SSF52540">
    <property type="entry name" value="P-loop containing nucleoside triphosphate hydrolases"/>
    <property type="match status" value="1"/>
</dbReference>
<comment type="pathway">
    <text evidence="8">Cofactor biosynthesis; coenzyme A biosynthesis; CoA from (R)-pantothenate: step 5/5.</text>
</comment>
<dbReference type="HAMAP" id="MF_00376">
    <property type="entry name" value="Dephospho_CoA_kinase"/>
    <property type="match status" value="1"/>
</dbReference>
<evidence type="ECO:0000256" key="3">
    <source>
        <dbReference type="ARBA" id="ARBA00022679"/>
    </source>
</evidence>
<accession>A0A7R6SZR5</accession>
<keyword evidence="3 8" id="KW-0808">Transferase</keyword>
<evidence type="ECO:0000256" key="5">
    <source>
        <dbReference type="ARBA" id="ARBA00022777"/>
    </source>
</evidence>
<dbReference type="GO" id="GO:0005524">
    <property type="term" value="F:ATP binding"/>
    <property type="evidence" value="ECO:0007669"/>
    <property type="project" value="UniProtKB-UniRule"/>
</dbReference>
<name>A0A7R6SZR5_9BACT</name>
<evidence type="ECO:0000256" key="6">
    <source>
        <dbReference type="ARBA" id="ARBA00022840"/>
    </source>
</evidence>
<organism evidence="10 11">
    <name type="scientific">Thermotomaculum hydrothermale</name>
    <dbReference type="NCBI Taxonomy" id="981385"/>
    <lineage>
        <taxon>Bacteria</taxon>
        <taxon>Pseudomonadati</taxon>
        <taxon>Acidobacteriota</taxon>
        <taxon>Holophagae</taxon>
        <taxon>Thermotomaculales</taxon>
        <taxon>Thermotomaculaceae</taxon>
        <taxon>Thermotomaculum</taxon>
    </lineage>
</organism>
<dbReference type="UniPathway" id="UPA00241">
    <property type="reaction ID" value="UER00356"/>
</dbReference>
<keyword evidence="4 8" id="KW-0547">Nucleotide-binding</keyword>
<evidence type="ECO:0000313" key="10">
    <source>
        <dbReference type="EMBL" id="BBB33075.1"/>
    </source>
</evidence>
<keyword evidence="5 8" id="KW-0418">Kinase</keyword>
<dbReference type="FunFam" id="3.40.50.300:FF:000991">
    <property type="entry name" value="Dephospho-CoA kinase"/>
    <property type="match status" value="1"/>
</dbReference>
<gene>
    <name evidence="8 10" type="primary">coaE</name>
    <name evidence="10" type="ORF">TTHT_1585</name>
</gene>
<comment type="catalytic activity">
    <reaction evidence="8">
        <text>3'-dephospho-CoA + ATP = ADP + CoA + H(+)</text>
        <dbReference type="Rhea" id="RHEA:18245"/>
        <dbReference type="ChEBI" id="CHEBI:15378"/>
        <dbReference type="ChEBI" id="CHEBI:30616"/>
        <dbReference type="ChEBI" id="CHEBI:57287"/>
        <dbReference type="ChEBI" id="CHEBI:57328"/>
        <dbReference type="ChEBI" id="CHEBI:456216"/>
        <dbReference type="EC" id="2.7.1.24"/>
    </reaction>
</comment>
<dbReference type="Gene3D" id="3.40.50.300">
    <property type="entry name" value="P-loop containing nucleotide triphosphate hydrolases"/>
    <property type="match status" value="1"/>
</dbReference>
<dbReference type="EC" id="2.7.1.24" evidence="8 9"/>
<dbReference type="PROSITE" id="PS51219">
    <property type="entry name" value="DPCK"/>
    <property type="match status" value="1"/>
</dbReference>